<dbReference type="InterPro" id="IPR036790">
    <property type="entry name" value="Frizzled_dom_sf"/>
</dbReference>
<evidence type="ECO:0000256" key="4">
    <source>
        <dbReference type="SAM" id="Phobius"/>
    </source>
</evidence>
<dbReference type="InterPro" id="IPR020067">
    <property type="entry name" value="Frizzled_dom"/>
</dbReference>
<evidence type="ECO:0000256" key="1">
    <source>
        <dbReference type="ARBA" id="ARBA00022473"/>
    </source>
</evidence>
<keyword evidence="5" id="KW-0732">Signal</keyword>
<dbReference type="PANTHER" id="PTHR11309">
    <property type="entry name" value="FRIZZLED"/>
    <property type="match status" value="1"/>
</dbReference>
<dbReference type="GO" id="GO:0005886">
    <property type="term" value="C:plasma membrane"/>
    <property type="evidence" value="ECO:0007669"/>
    <property type="project" value="TreeGrafter"/>
</dbReference>
<reference evidence="7 8" key="1">
    <citation type="journal article" date="2018" name="Sci. Rep.">
        <title>Comparative analysis of the Pocillopora damicornis genome highlights role of immune system in coral evolution.</title>
        <authorList>
            <person name="Cunning R."/>
            <person name="Bay R.A."/>
            <person name="Gillette P."/>
            <person name="Baker A.C."/>
            <person name="Traylor-Knowles N."/>
        </authorList>
    </citation>
    <scope>NUCLEOTIDE SEQUENCE [LARGE SCALE GENOMIC DNA]</scope>
    <source>
        <strain evidence="7">RSMAS</strain>
        <tissue evidence="7">Whole animal</tissue>
    </source>
</reference>
<evidence type="ECO:0000256" key="2">
    <source>
        <dbReference type="ARBA" id="ARBA00023157"/>
    </source>
</evidence>
<evidence type="ECO:0000256" key="3">
    <source>
        <dbReference type="PROSITE-ProRule" id="PRU00090"/>
    </source>
</evidence>
<dbReference type="OrthoDB" id="5958350at2759"/>
<dbReference type="EMBL" id="RCHS01003423">
    <property type="protein sequence ID" value="RMX42134.1"/>
    <property type="molecule type" value="Genomic_DNA"/>
</dbReference>
<feature type="transmembrane region" description="Helical" evidence="4">
    <location>
        <begin position="338"/>
        <end position="360"/>
    </location>
</feature>
<feature type="signal peptide" evidence="5">
    <location>
        <begin position="1"/>
        <end position="19"/>
    </location>
</feature>
<name>A0A3M6TLL6_POCDA</name>
<evidence type="ECO:0000259" key="6">
    <source>
        <dbReference type="PROSITE" id="PS50038"/>
    </source>
</evidence>
<dbReference type="GO" id="GO:0060070">
    <property type="term" value="P:canonical Wnt signaling pathway"/>
    <property type="evidence" value="ECO:0007669"/>
    <property type="project" value="TreeGrafter"/>
</dbReference>
<sequence>MPLLALSVMLLCSLDAALSSPDQWLAQMRYSRSTSDSKCYSFTDGPLSFCSRSGYNTTFKYPEELTDSILKGVAMYVQQVVATFDNCSMDAIVGESLMCSFFIPHCSGGKRIYPCKRVCGEFLKKCLHMIPANFADYLIAICHMLPDKNDDRECFEPPNFKTNDSVKGPLDRGCQELILPACKNLGVSNHTLISVAFQKTLYGLQYKKPYLAGNVDPGFPPNVQEVLKKYPKCQENIKKLYCGERFPPCFKEEGKGFYSICKSVCSEILRDCPDFFRDDLPEAEFCAILGTGNTSHGYCKRTEWPAPFSWIRYVSEGAWQSTKEAPTESTKSKGSKTWVIVVAVLAAFVVVGMIIFVALYMKWRRGPLTSGYKKQENDTITLENSVDL</sequence>
<comment type="caution">
    <text evidence="7">The sequence shown here is derived from an EMBL/GenBank/DDBJ whole genome shotgun (WGS) entry which is preliminary data.</text>
</comment>
<dbReference type="Pfam" id="PF01392">
    <property type="entry name" value="Fz"/>
    <property type="match status" value="1"/>
</dbReference>
<keyword evidence="8" id="KW-1185">Reference proteome</keyword>
<dbReference type="GO" id="GO:0017147">
    <property type="term" value="F:Wnt-protein binding"/>
    <property type="evidence" value="ECO:0007669"/>
    <property type="project" value="TreeGrafter"/>
</dbReference>
<evidence type="ECO:0000256" key="5">
    <source>
        <dbReference type="SAM" id="SignalP"/>
    </source>
</evidence>
<keyword evidence="2" id="KW-1015">Disulfide bond</keyword>
<evidence type="ECO:0000313" key="8">
    <source>
        <dbReference type="Proteomes" id="UP000275408"/>
    </source>
</evidence>
<feature type="chain" id="PRO_5018213812" description="FZ domain-containing protein" evidence="5">
    <location>
        <begin position="20"/>
        <end position="388"/>
    </location>
</feature>
<keyword evidence="4" id="KW-1133">Transmembrane helix</keyword>
<dbReference type="InterPro" id="IPR015526">
    <property type="entry name" value="Frizzled/SFRP"/>
</dbReference>
<comment type="caution">
    <text evidence="3">Lacks conserved residue(s) required for the propagation of feature annotation.</text>
</comment>
<keyword evidence="4" id="KW-0812">Transmembrane</keyword>
<accession>A0A3M6TLL6</accession>
<feature type="domain" description="FZ" evidence="6">
    <location>
        <begin position="95"/>
        <end position="157"/>
    </location>
</feature>
<protein>
    <recommendedName>
        <fullName evidence="6">FZ domain-containing protein</fullName>
    </recommendedName>
</protein>
<proteinExistence type="predicted"/>
<keyword evidence="1" id="KW-0217">Developmental protein</keyword>
<dbReference type="Gene3D" id="1.10.2000.10">
    <property type="entry name" value="Frizzled cysteine-rich domain"/>
    <property type="match status" value="2"/>
</dbReference>
<feature type="domain" description="FZ" evidence="6">
    <location>
        <begin position="174"/>
        <end position="302"/>
    </location>
</feature>
<dbReference type="SUPFAM" id="SSF63501">
    <property type="entry name" value="Frizzled cysteine-rich domain"/>
    <property type="match status" value="2"/>
</dbReference>
<dbReference type="Proteomes" id="UP000275408">
    <property type="component" value="Unassembled WGS sequence"/>
</dbReference>
<evidence type="ECO:0000313" key="7">
    <source>
        <dbReference type="EMBL" id="RMX42134.1"/>
    </source>
</evidence>
<dbReference type="GO" id="GO:0035567">
    <property type="term" value="P:non-canonical Wnt signaling pathway"/>
    <property type="evidence" value="ECO:0007669"/>
    <property type="project" value="TreeGrafter"/>
</dbReference>
<keyword evidence="4" id="KW-0472">Membrane</keyword>
<gene>
    <name evidence="7" type="ORF">pdam_00001241</name>
</gene>
<organism evidence="7 8">
    <name type="scientific">Pocillopora damicornis</name>
    <name type="common">Cauliflower coral</name>
    <name type="synonym">Millepora damicornis</name>
    <dbReference type="NCBI Taxonomy" id="46731"/>
    <lineage>
        <taxon>Eukaryota</taxon>
        <taxon>Metazoa</taxon>
        <taxon>Cnidaria</taxon>
        <taxon>Anthozoa</taxon>
        <taxon>Hexacorallia</taxon>
        <taxon>Scleractinia</taxon>
        <taxon>Astrocoeniina</taxon>
        <taxon>Pocilloporidae</taxon>
        <taxon>Pocillopora</taxon>
    </lineage>
</organism>
<dbReference type="CDD" id="cd07066">
    <property type="entry name" value="CRD_FZ"/>
    <property type="match status" value="1"/>
</dbReference>
<dbReference type="PROSITE" id="PS50038">
    <property type="entry name" value="FZ"/>
    <property type="match status" value="2"/>
</dbReference>
<dbReference type="OMA" id="ETMACAF"/>
<dbReference type="AlphaFoldDB" id="A0A3M6TLL6"/>
<dbReference type="GO" id="GO:0042813">
    <property type="term" value="F:Wnt receptor activity"/>
    <property type="evidence" value="ECO:0007669"/>
    <property type="project" value="TreeGrafter"/>
</dbReference>
<dbReference type="PANTHER" id="PTHR11309:SF126">
    <property type="entry name" value="FRIZZLED-2"/>
    <property type="match status" value="1"/>
</dbReference>